<dbReference type="AlphaFoldDB" id="A0A6J4S1N0"/>
<protein>
    <submittedName>
        <fullName evidence="1">Uncharacterized protein</fullName>
    </submittedName>
</protein>
<proteinExistence type="predicted"/>
<reference evidence="1" key="1">
    <citation type="submission" date="2020-02" db="EMBL/GenBank/DDBJ databases">
        <authorList>
            <person name="Meier V. D."/>
        </authorList>
    </citation>
    <scope>NUCLEOTIDE SEQUENCE</scope>
    <source>
        <strain evidence="1">AVDCRST_MAG96</strain>
    </source>
</reference>
<gene>
    <name evidence="1" type="ORF">AVDCRST_MAG96-1162</name>
</gene>
<evidence type="ECO:0000313" key="1">
    <source>
        <dbReference type="EMBL" id="CAA9484062.1"/>
    </source>
</evidence>
<dbReference type="EMBL" id="CADCVN010000439">
    <property type="protein sequence ID" value="CAA9484062.1"/>
    <property type="molecule type" value="Genomic_DNA"/>
</dbReference>
<name>A0A6J4S1N0_9BACT</name>
<organism evidence="1">
    <name type="scientific">uncultured Segetibacter sp</name>
    <dbReference type="NCBI Taxonomy" id="481133"/>
    <lineage>
        <taxon>Bacteria</taxon>
        <taxon>Pseudomonadati</taxon>
        <taxon>Bacteroidota</taxon>
        <taxon>Chitinophagia</taxon>
        <taxon>Chitinophagales</taxon>
        <taxon>Chitinophagaceae</taxon>
        <taxon>Segetibacter</taxon>
        <taxon>environmental samples</taxon>
    </lineage>
</organism>
<sequence>MIILAFYEGKVDYKALQIKENSIGNNLGLQYLQRLKLKKVLCIDKKIKIILLSLFSVES</sequence>
<accession>A0A6J4S1N0</accession>